<dbReference type="EMBL" id="RSCL01000030">
    <property type="protein sequence ID" value="RUS98012.1"/>
    <property type="molecule type" value="Genomic_DNA"/>
</dbReference>
<accession>A0A433UVX4</accession>
<dbReference type="SUPFAM" id="SSF53474">
    <property type="entry name" value="alpha/beta-Hydrolases"/>
    <property type="match status" value="1"/>
</dbReference>
<dbReference type="PANTHER" id="PTHR43798">
    <property type="entry name" value="MONOACYLGLYCEROL LIPASE"/>
    <property type="match status" value="1"/>
</dbReference>
<dbReference type="InterPro" id="IPR000639">
    <property type="entry name" value="Epox_hydrolase-like"/>
</dbReference>
<keyword evidence="3" id="KW-1185">Reference proteome</keyword>
<proteinExistence type="predicted"/>
<evidence type="ECO:0000259" key="1">
    <source>
        <dbReference type="Pfam" id="PF00561"/>
    </source>
</evidence>
<dbReference type="OrthoDB" id="495620at2"/>
<evidence type="ECO:0000313" key="3">
    <source>
        <dbReference type="Proteomes" id="UP000271624"/>
    </source>
</evidence>
<feature type="domain" description="AB hydrolase-1" evidence="1">
    <location>
        <begin position="32"/>
        <end position="254"/>
    </location>
</feature>
<reference evidence="2" key="1">
    <citation type="submission" date="2018-12" db="EMBL/GenBank/DDBJ databases">
        <authorList>
            <person name="Will S."/>
            <person name="Neumann-Schaal M."/>
            <person name="Henke P."/>
        </authorList>
    </citation>
    <scope>NUCLEOTIDE SEQUENCE</scope>
    <source>
        <strain evidence="2">PCC 7102</strain>
    </source>
</reference>
<dbReference type="InterPro" id="IPR000073">
    <property type="entry name" value="AB_hydrolase_1"/>
</dbReference>
<dbReference type="Proteomes" id="UP000271624">
    <property type="component" value="Unassembled WGS sequence"/>
</dbReference>
<evidence type="ECO:0000313" key="2">
    <source>
        <dbReference type="EMBL" id="RUS98012.1"/>
    </source>
</evidence>
<dbReference type="GO" id="GO:0003824">
    <property type="term" value="F:catalytic activity"/>
    <property type="evidence" value="ECO:0007669"/>
    <property type="project" value="InterPro"/>
</dbReference>
<reference evidence="2" key="2">
    <citation type="journal article" date="2019" name="Genome Biol. Evol.">
        <title>Day and night: Metabolic profiles and evolutionary relationships of six axenic non-marine cyanobacteria.</title>
        <authorList>
            <person name="Will S.E."/>
            <person name="Henke P."/>
            <person name="Boedeker C."/>
            <person name="Huang S."/>
            <person name="Brinkmann H."/>
            <person name="Rohde M."/>
            <person name="Jarek M."/>
            <person name="Friedl T."/>
            <person name="Seufert S."/>
            <person name="Schumacher M."/>
            <person name="Overmann J."/>
            <person name="Neumann-Schaal M."/>
            <person name="Petersen J."/>
        </authorList>
    </citation>
    <scope>NUCLEOTIDE SEQUENCE [LARGE SCALE GENOMIC DNA]</scope>
    <source>
        <strain evidence="2">PCC 7102</strain>
    </source>
</reference>
<name>A0A433UVX4_9CYAN</name>
<comment type="caution">
    <text evidence="2">The sequence shown here is derived from an EMBL/GenBank/DDBJ whole genome shotgun (WGS) entry which is preliminary data.</text>
</comment>
<dbReference type="PRINTS" id="PR00412">
    <property type="entry name" value="EPOXHYDRLASE"/>
</dbReference>
<protein>
    <recommendedName>
        <fullName evidence="1">AB hydrolase-1 domain-containing protein</fullName>
    </recommendedName>
</protein>
<dbReference type="PANTHER" id="PTHR43798:SF33">
    <property type="entry name" value="HYDROLASE, PUTATIVE (AFU_ORTHOLOGUE AFUA_2G14860)-RELATED"/>
    <property type="match status" value="1"/>
</dbReference>
<dbReference type="Pfam" id="PF00561">
    <property type="entry name" value="Abhydrolase_1"/>
    <property type="match status" value="1"/>
</dbReference>
<gene>
    <name evidence="2" type="ORF">DSM106972_082310</name>
</gene>
<dbReference type="InterPro" id="IPR050266">
    <property type="entry name" value="AB_hydrolase_sf"/>
</dbReference>
<sequence length="281" mass="31384">MDDSVQDALAGFRINLRQGVNLQVCHSAGSTPAIVFLHGGTGNRFNLRAQYEFAQNQGWEVLAYDLAGHGQSSSYARYSIGRHRRDLKRLLQHFDIESPILCCHSYGVPLGLEFVQHYSVSGIIAIAGGAHNLVPWWEIPLMKFMAWGGRYIYLLPGVQSLTNRLSTSYTHKVIARFHRECPVPTDFQTYKALEIFWNYSFFTRNPSSKISQVPVLVISGGKDPTFTVEMGDELASMFTNRTHLHIKNAGHLVMAECSELVNAAISDWVKKVGNGYNGCNG</sequence>
<dbReference type="GO" id="GO:0016020">
    <property type="term" value="C:membrane"/>
    <property type="evidence" value="ECO:0007669"/>
    <property type="project" value="TreeGrafter"/>
</dbReference>
<dbReference type="RefSeq" id="WP_127086266.1">
    <property type="nucleotide sequence ID" value="NZ_RSCL01000030.1"/>
</dbReference>
<dbReference type="AlphaFoldDB" id="A0A433UVX4"/>
<dbReference type="Gene3D" id="3.40.50.1820">
    <property type="entry name" value="alpha/beta hydrolase"/>
    <property type="match status" value="1"/>
</dbReference>
<dbReference type="InterPro" id="IPR029058">
    <property type="entry name" value="AB_hydrolase_fold"/>
</dbReference>
<organism evidence="2 3">
    <name type="scientific">Dulcicalothrix desertica PCC 7102</name>
    <dbReference type="NCBI Taxonomy" id="232991"/>
    <lineage>
        <taxon>Bacteria</taxon>
        <taxon>Bacillati</taxon>
        <taxon>Cyanobacteriota</taxon>
        <taxon>Cyanophyceae</taxon>
        <taxon>Nostocales</taxon>
        <taxon>Calotrichaceae</taxon>
        <taxon>Dulcicalothrix</taxon>
    </lineage>
</organism>